<feature type="region of interest" description="Disordered" evidence="1">
    <location>
        <begin position="168"/>
        <end position="272"/>
    </location>
</feature>
<dbReference type="Proteomes" id="UP001218218">
    <property type="component" value="Unassembled WGS sequence"/>
</dbReference>
<evidence type="ECO:0000313" key="3">
    <source>
        <dbReference type="EMBL" id="KAJ7343135.1"/>
    </source>
</evidence>
<sequence length="312" mass="33026">MWLPHSFIVLLFAVLATGALVNTTVDDSSSSFTFDPGWTAITPSAPCGGCASKPDTSQVNDGTYHDGNYRDGASSLTTGSFTFQGSAVYIFGIDQHNSQPNIVFTLGSIQQTHHYTGTERFVYHALFFSATGLASDQTHTVNWVFSLADTGVGVQAALFDYAIVTSGEEETSSTPAQDPPSQPPSNPNTPSTNPSTPNTDPNTDTSTDTNTDTDTSNNKKPVSISGSSALSTPVPSGSQKATQSNGGTVHSQSGGSQLLSNPTGTPVEQASSPTVTYVLGRRNYLISADGLWQSVWVDNRHSASRREFERKV</sequence>
<comment type="caution">
    <text evidence="3">The sequence shown here is derived from an EMBL/GenBank/DDBJ whole genome shotgun (WGS) entry which is preliminary data.</text>
</comment>
<feature type="compositionally biased region" description="Low complexity" evidence="1">
    <location>
        <begin position="188"/>
        <end position="218"/>
    </location>
</feature>
<feature type="compositionally biased region" description="Pro residues" evidence="1">
    <location>
        <begin position="177"/>
        <end position="187"/>
    </location>
</feature>
<organism evidence="3 4">
    <name type="scientific">Mycena albidolilacea</name>
    <dbReference type="NCBI Taxonomy" id="1033008"/>
    <lineage>
        <taxon>Eukaryota</taxon>
        <taxon>Fungi</taxon>
        <taxon>Dikarya</taxon>
        <taxon>Basidiomycota</taxon>
        <taxon>Agaricomycotina</taxon>
        <taxon>Agaricomycetes</taxon>
        <taxon>Agaricomycetidae</taxon>
        <taxon>Agaricales</taxon>
        <taxon>Marasmiineae</taxon>
        <taxon>Mycenaceae</taxon>
        <taxon>Mycena</taxon>
    </lineage>
</organism>
<protein>
    <submittedName>
        <fullName evidence="3">Uncharacterized protein</fullName>
    </submittedName>
</protein>
<evidence type="ECO:0000256" key="1">
    <source>
        <dbReference type="SAM" id="MobiDB-lite"/>
    </source>
</evidence>
<name>A0AAD6ZY40_9AGAR</name>
<feature type="compositionally biased region" description="Polar residues" evidence="1">
    <location>
        <begin position="224"/>
        <end position="272"/>
    </location>
</feature>
<reference evidence="3" key="1">
    <citation type="submission" date="2023-03" db="EMBL/GenBank/DDBJ databases">
        <title>Massive genome expansion in bonnet fungi (Mycena s.s.) driven by repeated elements and novel gene families across ecological guilds.</title>
        <authorList>
            <consortium name="Lawrence Berkeley National Laboratory"/>
            <person name="Harder C.B."/>
            <person name="Miyauchi S."/>
            <person name="Viragh M."/>
            <person name="Kuo A."/>
            <person name="Thoen E."/>
            <person name="Andreopoulos B."/>
            <person name="Lu D."/>
            <person name="Skrede I."/>
            <person name="Drula E."/>
            <person name="Henrissat B."/>
            <person name="Morin E."/>
            <person name="Kohler A."/>
            <person name="Barry K."/>
            <person name="LaButti K."/>
            <person name="Morin E."/>
            <person name="Salamov A."/>
            <person name="Lipzen A."/>
            <person name="Mereny Z."/>
            <person name="Hegedus B."/>
            <person name="Baldrian P."/>
            <person name="Stursova M."/>
            <person name="Weitz H."/>
            <person name="Taylor A."/>
            <person name="Grigoriev I.V."/>
            <person name="Nagy L.G."/>
            <person name="Martin F."/>
            <person name="Kauserud H."/>
        </authorList>
    </citation>
    <scope>NUCLEOTIDE SEQUENCE</scope>
    <source>
        <strain evidence="3">CBHHK002</strain>
    </source>
</reference>
<dbReference type="EMBL" id="JARIHO010000023">
    <property type="protein sequence ID" value="KAJ7343135.1"/>
    <property type="molecule type" value="Genomic_DNA"/>
</dbReference>
<feature type="chain" id="PRO_5042162316" evidence="2">
    <location>
        <begin position="19"/>
        <end position="312"/>
    </location>
</feature>
<evidence type="ECO:0000256" key="2">
    <source>
        <dbReference type="SAM" id="SignalP"/>
    </source>
</evidence>
<dbReference type="AlphaFoldDB" id="A0AAD6ZY40"/>
<keyword evidence="2" id="KW-0732">Signal</keyword>
<keyword evidence="4" id="KW-1185">Reference proteome</keyword>
<gene>
    <name evidence="3" type="ORF">DFH08DRAFT_218434</name>
</gene>
<accession>A0AAD6ZY40</accession>
<proteinExistence type="predicted"/>
<feature type="signal peptide" evidence="2">
    <location>
        <begin position="1"/>
        <end position="18"/>
    </location>
</feature>
<evidence type="ECO:0000313" key="4">
    <source>
        <dbReference type="Proteomes" id="UP001218218"/>
    </source>
</evidence>